<evidence type="ECO:0000256" key="1">
    <source>
        <dbReference type="SAM" id="Phobius"/>
    </source>
</evidence>
<keyword evidence="1" id="KW-1133">Transmembrane helix</keyword>
<reference evidence="4" key="1">
    <citation type="journal article" date="2014" name="Proc. Natl. Acad. Sci. U.S.A.">
        <title>Extensive sampling of basidiomycete genomes demonstrates inadequacy of the white-rot/brown-rot paradigm for wood decay fungi.</title>
        <authorList>
            <person name="Riley R."/>
            <person name="Salamov A.A."/>
            <person name="Brown D.W."/>
            <person name="Nagy L.G."/>
            <person name="Floudas D."/>
            <person name="Held B.W."/>
            <person name="Levasseur A."/>
            <person name="Lombard V."/>
            <person name="Morin E."/>
            <person name="Otillar R."/>
            <person name="Lindquist E.A."/>
            <person name="Sun H."/>
            <person name="LaButti K.M."/>
            <person name="Schmutz J."/>
            <person name="Jabbour D."/>
            <person name="Luo H."/>
            <person name="Baker S.E."/>
            <person name="Pisabarro A.G."/>
            <person name="Walton J.D."/>
            <person name="Blanchette R.A."/>
            <person name="Henrissat B."/>
            <person name="Martin F."/>
            <person name="Cullen D."/>
            <person name="Hibbett D.S."/>
            <person name="Grigoriev I.V."/>
        </authorList>
    </citation>
    <scope>NUCLEOTIDE SEQUENCE [LARGE SCALE GENOMIC DNA]</scope>
    <source>
        <strain evidence="4">MUCL 33604</strain>
    </source>
</reference>
<keyword evidence="4" id="KW-1185">Reference proteome</keyword>
<dbReference type="EMBL" id="KL197730">
    <property type="protein sequence ID" value="KDQ54058.1"/>
    <property type="molecule type" value="Genomic_DNA"/>
</dbReference>
<sequence length="227" mass="24592">MSSRLFHLHLFSLWLSFLALIALTTISSISTSHRADCLPTSPLTLLSLNTTSCTHLENLSHSILHYSTYLQSINIIIIQLLTSLTLLTLRPYLLSLTWKSLERDRPTLQTIQTSITLADSPRLIPGILHTWSAKTLSPPIILVIFIATLSLISPLAVSSIYRPHTGPYEALLDFTGGGGIGPVIPPSYDPGYIVGAGITAGRSIIAAQSIDYISSNFTSPPGIIPFS</sequence>
<feature type="signal peptide" evidence="2">
    <location>
        <begin position="1"/>
        <end position="26"/>
    </location>
</feature>
<dbReference type="Proteomes" id="UP000027265">
    <property type="component" value="Unassembled WGS sequence"/>
</dbReference>
<dbReference type="InParanoid" id="A0A067PGL6"/>
<feature type="chain" id="PRO_5001643155" evidence="2">
    <location>
        <begin position="27"/>
        <end position="227"/>
    </location>
</feature>
<keyword evidence="1" id="KW-0812">Transmembrane</keyword>
<feature type="transmembrane region" description="Helical" evidence="1">
    <location>
        <begin position="140"/>
        <end position="161"/>
    </location>
</feature>
<dbReference type="HOGENOM" id="CLU_1219839_0_0_1"/>
<name>A0A067PGL6_9AGAM</name>
<organism evidence="3 4">
    <name type="scientific">Jaapia argillacea MUCL 33604</name>
    <dbReference type="NCBI Taxonomy" id="933084"/>
    <lineage>
        <taxon>Eukaryota</taxon>
        <taxon>Fungi</taxon>
        <taxon>Dikarya</taxon>
        <taxon>Basidiomycota</taxon>
        <taxon>Agaricomycotina</taxon>
        <taxon>Agaricomycetes</taxon>
        <taxon>Agaricomycetidae</taxon>
        <taxon>Jaapiales</taxon>
        <taxon>Jaapiaceae</taxon>
        <taxon>Jaapia</taxon>
    </lineage>
</organism>
<evidence type="ECO:0000256" key="2">
    <source>
        <dbReference type="SAM" id="SignalP"/>
    </source>
</evidence>
<dbReference type="AlphaFoldDB" id="A0A067PGL6"/>
<gene>
    <name evidence="3" type="ORF">JAAARDRAFT_196822</name>
</gene>
<keyword evidence="1" id="KW-0472">Membrane</keyword>
<evidence type="ECO:0000313" key="4">
    <source>
        <dbReference type="Proteomes" id="UP000027265"/>
    </source>
</evidence>
<accession>A0A067PGL6</accession>
<proteinExistence type="predicted"/>
<feature type="transmembrane region" description="Helical" evidence="1">
    <location>
        <begin position="69"/>
        <end position="89"/>
    </location>
</feature>
<protein>
    <submittedName>
        <fullName evidence="3">Uncharacterized protein</fullName>
    </submittedName>
</protein>
<evidence type="ECO:0000313" key="3">
    <source>
        <dbReference type="EMBL" id="KDQ54058.1"/>
    </source>
</evidence>
<keyword evidence="2" id="KW-0732">Signal</keyword>